<dbReference type="CDD" id="cd02850">
    <property type="entry name" value="E_set_Cellulase_N"/>
    <property type="match status" value="1"/>
</dbReference>
<comment type="similarity">
    <text evidence="1 7 9">Belongs to the glycosyl hydrolase 9 (cellulase E) family.</text>
</comment>
<dbReference type="Pfam" id="PF02927">
    <property type="entry name" value="CelD_N"/>
    <property type="match status" value="1"/>
</dbReference>
<keyword evidence="9" id="KW-0732">Signal</keyword>
<gene>
    <name evidence="14" type="ORF">COEU31_16920</name>
</gene>
<keyword evidence="2 7" id="KW-0378">Hydrolase</keyword>
<dbReference type="GO" id="GO:0008810">
    <property type="term" value="F:cellulase activity"/>
    <property type="evidence" value="ECO:0007669"/>
    <property type="project" value="UniProtKB-EC"/>
</dbReference>
<evidence type="ECO:0000256" key="7">
    <source>
        <dbReference type="PROSITE-ProRule" id="PRU10059"/>
    </source>
</evidence>
<evidence type="ECO:0000259" key="12">
    <source>
        <dbReference type="Pfam" id="PF02018"/>
    </source>
</evidence>
<keyword evidence="3 9" id="KW-0136">Cellulose degradation</keyword>
<evidence type="ECO:0000256" key="6">
    <source>
        <dbReference type="ARBA" id="ARBA00023326"/>
    </source>
</evidence>
<evidence type="ECO:0000256" key="2">
    <source>
        <dbReference type="ARBA" id="ARBA00022801"/>
    </source>
</evidence>
<dbReference type="InterPro" id="IPR008928">
    <property type="entry name" value="6-hairpin_glycosidase_sf"/>
</dbReference>
<keyword evidence="4 7" id="KW-0119">Carbohydrate metabolism</keyword>
<sequence>MAKMKKVLAIAMAAAMGMSMLAGCGGQGKDDVTEATSQAETSEAATSEEKTEEAASEEAEQEKTEVKAGDVLIDLNFDDNDTDECHTYSNGGQAVLGAENGELCLDITGTGSLDYANQIYYDGFELNQDCVYELSFDVHSTIERGIQYRLQINGGDYHAYVMDDITIGTETQHISNQFTMSEASDPAPRMCMNLGHFEGVGDDSVPHKVYFDNIKLTVVDASSAQSVEGIPDPKLVGINQMGYGKDAKKLATVTDRDAKSYEVKSVADDKVVSKGDVSGWDYDPAVGDKCAVIDFSDVKDQGTYKIVLDTGAESYEFPVGDGVYDDIYKASVLMFYDQRCGTELDSAIAGDFAHAACHTGTAIVYGSDVAKDVTGGWHDAGDYGRYVVPGAKAVQDLLLTYEDSEYAAKDDAIGIPESGNGVPDVLDEVRYELDWMLKMQDETSGGVYHKVTGEVFPEMVAAVEETAQMILSPISNTATGDFAAVMAKASVVYRKYDAAFADSCLAAAQKAWKYLEQHQGDAGFKNVGSIVTGEYPDSNDSDEYLWAAAELYIATGDESYNDYVKTAIEGSVKYGLGWADVGYYGIYDYCVNVKDCAAEKEILKKGADKLVDNYAGSGFGSTTGGSYVWGSNMVVADNGILLLMASKVLGDDSYVDYAADQLNYILGRNAVSYCYVTGYGSQTPENPHHRPSEALGKAMPGMLVGGADGNLEDPYAKAVLAKIPKERCYVDNAQSYSCNEVTIYWNSPLVYLLANFK</sequence>
<dbReference type="Gene3D" id="1.50.10.10">
    <property type="match status" value="1"/>
</dbReference>
<dbReference type="Gene3D" id="2.60.40.10">
    <property type="entry name" value="Immunoglobulins"/>
    <property type="match status" value="1"/>
</dbReference>
<feature type="chain" id="PRO_5042313848" description="Endoglucanase" evidence="9">
    <location>
        <begin position="23"/>
        <end position="757"/>
    </location>
</feature>
<evidence type="ECO:0000256" key="3">
    <source>
        <dbReference type="ARBA" id="ARBA00023001"/>
    </source>
</evidence>
<comment type="caution">
    <text evidence="14">The sequence shown here is derived from an EMBL/GenBank/DDBJ whole genome shotgun (WGS) entry which is preliminary data.</text>
</comment>
<dbReference type="RefSeq" id="WP_015534298.1">
    <property type="nucleotide sequence ID" value="NZ_BLYL01000009.1"/>
</dbReference>
<evidence type="ECO:0000313" key="14">
    <source>
        <dbReference type="EMBL" id="GFO94646.1"/>
    </source>
</evidence>
<evidence type="ECO:0000256" key="10">
    <source>
        <dbReference type="SAM" id="MobiDB-lite"/>
    </source>
</evidence>
<dbReference type="EMBL" id="BLYL01000009">
    <property type="protein sequence ID" value="GFO94646.1"/>
    <property type="molecule type" value="Genomic_DNA"/>
</dbReference>
<proteinExistence type="inferred from homology"/>
<feature type="compositionally biased region" description="Low complexity" evidence="10">
    <location>
        <begin position="34"/>
        <end position="45"/>
    </location>
</feature>
<name>A0AAI9K6X3_9FIRM</name>
<dbReference type="InterPro" id="IPR008979">
    <property type="entry name" value="Galactose-bd-like_sf"/>
</dbReference>
<organism evidence="14 15">
    <name type="scientific">Coprococcus eutactus</name>
    <dbReference type="NCBI Taxonomy" id="33043"/>
    <lineage>
        <taxon>Bacteria</taxon>
        <taxon>Bacillati</taxon>
        <taxon>Bacillota</taxon>
        <taxon>Clostridia</taxon>
        <taxon>Lachnospirales</taxon>
        <taxon>Lachnospiraceae</taxon>
        <taxon>Coprococcus</taxon>
    </lineage>
</organism>
<dbReference type="Pfam" id="PF02018">
    <property type="entry name" value="CBM_4_9"/>
    <property type="match status" value="1"/>
</dbReference>
<dbReference type="PROSITE" id="PS51257">
    <property type="entry name" value="PROKAR_LIPOPROTEIN"/>
    <property type="match status" value="1"/>
</dbReference>
<keyword evidence="6 7" id="KW-0624">Polysaccharide degradation</keyword>
<dbReference type="EC" id="3.2.1.4" evidence="9"/>
<feature type="active site" evidence="8">
    <location>
        <position position="740"/>
    </location>
</feature>
<keyword evidence="5 7" id="KW-0326">Glycosidase</keyword>
<dbReference type="GO" id="GO:0030245">
    <property type="term" value="P:cellulose catabolic process"/>
    <property type="evidence" value="ECO:0007669"/>
    <property type="project" value="UniProtKB-KW"/>
</dbReference>
<dbReference type="InterPro" id="IPR001701">
    <property type="entry name" value="Glyco_hydro_9"/>
</dbReference>
<dbReference type="InterPro" id="IPR003305">
    <property type="entry name" value="CenC_carb-bd"/>
</dbReference>
<dbReference type="InterPro" id="IPR012341">
    <property type="entry name" value="6hp_glycosidase-like_sf"/>
</dbReference>
<protein>
    <recommendedName>
        <fullName evidence="9">Endoglucanase</fullName>
        <ecNumber evidence="9">3.2.1.4</ecNumber>
    </recommendedName>
</protein>
<evidence type="ECO:0000256" key="8">
    <source>
        <dbReference type="PROSITE-ProRule" id="PRU10060"/>
    </source>
</evidence>
<dbReference type="InterPro" id="IPR014756">
    <property type="entry name" value="Ig_E-set"/>
</dbReference>
<dbReference type="PANTHER" id="PTHR22298">
    <property type="entry name" value="ENDO-1,4-BETA-GLUCANASE"/>
    <property type="match status" value="1"/>
</dbReference>
<feature type="domain" description="Cellulase Ig-like" evidence="13">
    <location>
        <begin position="236"/>
        <end position="310"/>
    </location>
</feature>
<dbReference type="PROSITE" id="PS00592">
    <property type="entry name" value="GH9_2"/>
    <property type="match status" value="1"/>
</dbReference>
<dbReference type="SUPFAM" id="SSF48208">
    <property type="entry name" value="Six-hairpin glycosidases"/>
    <property type="match status" value="1"/>
</dbReference>
<dbReference type="InterPro" id="IPR004197">
    <property type="entry name" value="Cellulase_Ig-like"/>
</dbReference>
<evidence type="ECO:0000259" key="11">
    <source>
        <dbReference type="Pfam" id="PF00759"/>
    </source>
</evidence>
<feature type="region of interest" description="Disordered" evidence="10">
    <location>
        <begin position="26"/>
        <end position="65"/>
    </location>
</feature>
<dbReference type="SUPFAM" id="SSF81296">
    <property type="entry name" value="E set domains"/>
    <property type="match status" value="1"/>
</dbReference>
<dbReference type="InterPro" id="IPR018221">
    <property type="entry name" value="Glyco_hydro_9_His_AS"/>
</dbReference>
<dbReference type="SUPFAM" id="SSF49785">
    <property type="entry name" value="Galactose-binding domain-like"/>
    <property type="match status" value="1"/>
</dbReference>
<comment type="catalytic activity">
    <reaction evidence="9">
        <text>Endohydrolysis of (1-&gt;4)-beta-D-glucosidic linkages in cellulose, lichenin and cereal beta-D-glucans.</text>
        <dbReference type="EC" id="3.2.1.4"/>
    </reaction>
</comment>
<evidence type="ECO:0000256" key="5">
    <source>
        <dbReference type="ARBA" id="ARBA00023295"/>
    </source>
</evidence>
<feature type="active site" evidence="7">
    <location>
        <position position="688"/>
    </location>
</feature>
<dbReference type="Pfam" id="PF00759">
    <property type="entry name" value="Glyco_hydro_9"/>
    <property type="match status" value="1"/>
</dbReference>
<feature type="active site" evidence="8">
    <location>
        <position position="731"/>
    </location>
</feature>
<evidence type="ECO:0000259" key="13">
    <source>
        <dbReference type="Pfam" id="PF02927"/>
    </source>
</evidence>
<reference evidence="14" key="1">
    <citation type="submission" date="2020-06" db="EMBL/GenBank/DDBJ databases">
        <title>Characterization of fructooligosaccharide metabolism and fructooligosaccharide-degrading enzymes in human commensal butyrate producers.</title>
        <authorList>
            <person name="Tanno H."/>
            <person name="Fujii T."/>
            <person name="Hirano K."/>
            <person name="Maeno S."/>
            <person name="Tonozuka T."/>
            <person name="Sakamoto M."/>
            <person name="Ohkuma M."/>
            <person name="Tochio T."/>
            <person name="Endo A."/>
        </authorList>
    </citation>
    <scope>NUCLEOTIDE SEQUENCE</scope>
    <source>
        <strain evidence="14">JCM 31265</strain>
    </source>
</reference>
<dbReference type="AlphaFoldDB" id="A0AAI9K6X3"/>
<dbReference type="InterPro" id="IPR013783">
    <property type="entry name" value="Ig-like_fold"/>
</dbReference>
<evidence type="ECO:0000256" key="1">
    <source>
        <dbReference type="ARBA" id="ARBA00007072"/>
    </source>
</evidence>
<feature type="domain" description="Glycoside hydrolase family 9" evidence="11">
    <location>
        <begin position="324"/>
        <end position="753"/>
    </location>
</feature>
<dbReference type="InterPro" id="IPR033126">
    <property type="entry name" value="Glyco_hydro_9_Asp/Glu_AS"/>
</dbReference>
<evidence type="ECO:0000256" key="9">
    <source>
        <dbReference type="RuleBase" id="RU361166"/>
    </source>
</evidence>
<evidence type="ECO:0000256" key="4">
    <source>
        <dbReference type="ARBA" id="ARBA00023277"/>
    </source>
</evidence>
<dbReference type="PROSITE" id="PS00698">
    <property type="entry name" value="GH9_3"/>
    <property type="match status" value="1"/>
</dbReference>
<accession>A0AAI9K6X3</accession>
<evidence type="ECO:0000313" key="15">
    <source>
        <dbReference type="Proteomes" id="UP000660047"/>
    </source>
</evidence>
<dbReference type="Proteomes" id="UP000660047">
    <property type="component" value="Unassembled WGS sequence"/>
</dbReference>
<dbReference type="Gene3D" id="2.60.120.260">
    <property type="entry name" value="Galactose-binding domain-like"/>
    <property type="match status" value="1"/>
</dbReference>
<feature type="domain" description="CBM-cenC" evidence="12">
    <location>
        <begin position="71"/>
        <end position="186"/>
    </location>
</feature>
<feature type="signal peptide" evidence="9">
    <location>
        <begin position="1"/>
        <end position="22"/>
    </location>
</feature>